<dbReference type="EMBL" id="CP133762">
    <property type="protein sequence ID" value="WMX44764.1"/>
    <property type="molecule type" value="Genomic_DNA"/>
</dbReference>
<gene>
    <name evidence="1" type="ORF">RGF97_07715</name>
</gene>
<protein>
    <submittedName>
        <fullName evidence="1">Uncharacterized protein</fullName>
    </submittedName>
</protein>
<sequence>MTTDVGIGIGIGADADAGAGADLSARWLADFGKVPEGERFDRLSTQAVGLTRIWLTSRNTGQVADSADSGRRSMDPS</sequence>
<evidence type="ECO:0000313" key="1">
    <source>
        <dbReference type="EMBL" id="WMX44764.1"/>
    </source>
</evidence>
<dbReference type="Proteomes" id="UP001250858">
    <property type="component" value="Chromosome"/>
</dbReference>
<dbReference type="RefSeq" id="WP_309548194.1">
    <property type="nucleotide sequence ID" value="NZ_CP133762.1"/>
</dbReference>
<evidence type="ECO:0000313" key="2">
    <source>
        <dbReference type="Proteomes" id="UP001250858"/>
    </source>
</evidence>
<accession>A0ABY9RSQ8</accession>
<proteinExistence type="predicted"/>
<organism evidence="1 2">
    <name type="scientific">Streptomyces roseicoloratus</name>
    <dbReference type="NCBI Taxonomy" id="2508722"/>
    <lineage>
        <taxon>Bacteria</taxon>
        <taxon>Bacillati</taxon>
        <taxon>Actinomycetota</taxon>
        <taxon>Actinomycetes</taxon>
        <taxon>Kitasatosporales</taxon>
        <taxon>Streptomycetaceae</taxon>
        <taxon>Streptomyces</taxon>
    </lineage>
</organism>
<name>A0ABY9RSQ8_9ACTN</name>
<keyword evidence="2" id="KW-1185">Reference proteome</keyword>
<reference evidence="1 2" key="1">
    <citation type="submission" date="2023-09" db="EMBL/GenBank/DDBJ databases">
        <title>Complete genome of Streptomyces roseicoloratus T14.</title>
        <authorList>
            <person name="Bashizi T."/>
            <person name="Kim M.-J."/>
            <person name="Lee G."/>
            <person name="Tagele S.B."/>
            <person name="Shin J.-H."/>
        </authorList>
    </citation>
    <scope>NUCLEOTIDE SEQUENCE [LARGE SCALE GENOMIC DNA]</scope>
    <source>
        <strain evidence="1 2">T14</strain>
    </source>
</reference>